<keyword evidence="4" id="KW-1185">Reference proteome</keyword>
<feature type="domain" description="GGDEF" evidence="2">
    <location>
        <begin position="184"/>
        <end position="319"/>
    </location>
</feature>
<gene>
    <name evidence="3" type="ORF">J2Z17_002401</name>
</gene>
<name>A0ABS4DZ42_9HYPH</name>
<dbReference type="InterPro" id="IPR043128">
    <property type="entry name" value="Rev_trsase/Diguanyl_cyclase"/>
</dbReference>
<protein>
    <recommendedName>
        <fullName evidence="1">diguanylate cyclase</fullName>
        <ecNumber evidence="1">2.7.7.65</ecNumber>
    </recommendedName>
</protein>
<dbReference type="EC" id="2.7.7.65" evidence="1"/>
<dbReference type="PANTHER" id="PTHR45138:SF24">
    <property type="entry name" value="DIGUANYLATE CYCLASE DGCC-RELATED"/>
    <property type="match status" value="1"/>
</dbReference>
<dbReference type="SUPFAM" id="SSF55073">
    <property type="entry name" value="Nucleotide cyclase"/>
    <property type="match status" value="1"/>
</dbReference>
<evidence type="ECO:0000313" key="4">
    <source>
        <dbReference type="Proteomes" id="UP000759443"/>
    </source>
</evidence>
<dbReference type="InterPro" id="IPR000160">
    <property type="entry name" value="GGDEF_dom"/>
</dbReference>
<evidence type="ECO:0000313" key="3">
    <source>
        <dbReference type="EMBL" id="MBP1850958.1"/>
    </source>
</evidence>
<dbReference type="Gene3D" id="3.30.70.270">
    <property type="match status" value="1"/>
</dbReference>
<evidence type="ECO:0000259" key="2">
    <source>
        <dbReference type="PROSITE" id="PS50887"/>
    </source>
</evidence>
<dbReference type="SMART" id="SM00267">
    <property type="entry name" value="GGDEF"/>
    <property type="match status" value="1"/>
</dbReference>
<dbReference type="CDD" id="cd01949">
    <property type="entry name" value="GGDEF"/>
    <property type="match status" value="1"/>
</dbReference>
<sequence length="334" mass="37754">MRTMGIAPIPRNYELFYEVFIGANPALSRDFAALGSQVTQADLDALGEAYFARPQSVVVEGIHGRISDELENLLHMLKQEQTSLDSYHRVLGETYRRITSKSNTSADILRNAITILTEATDRKKQQGETTANKITRRSQEMDKVRQELDEYKRIANTDSLTRLANRRAFDERLALVYSAVQDGRPRALILLDIDHFKRINDSYGHPVGDKILATVASVLRANVRRDSFIARTGGEEFAIIIEGIGADEVLCLCERIRLSLETTQFKNSKAGYNYGPITISLGYCMASQAQGDSDLYGRADIALYRAKQEGRNRTCAFEEDHDIEATKNWMLYRR</sequence>
<dbReference type="Proteomes" id="UP000759443">
    <property type="component" value="Unassembled WGS sequence"/>
</dbReference>
<dbReference type="PANTHER" id="PTHR45138">
    <property type="entry name" value="REGULATORY COMPONENTS OF SENSORY TRANSDUCTION SYSTEM"/>
    <property type="match status" value="1"/>
</dbReference>
<dbReference type="InterPro" id="IPR029787">
    <property type="entry name" value="Nucleotide_cyclase"/>
</dbReference>
<comment type="caution">
    <text evidence="3">The sequence shown here is derived from an EMBL/GenBank/DDBJ whole genome shotgun (WGS) entry which is preliminary data.</text>
</comment>
<reference evidence="3 4" key="1">
    <citation type="submission" date="2021-03" db="EMBL/GenBank/DDBJ databases">
        <title>Genomic Encyclopedia of Type Strains, Phase IV (KMG-IV): sequencing the most valuable type-strain genomes for metagenomic binning, comparative biology and taxonomic classification.</title>
        <authorList>
            <person name="Goeker M."/>
        </authorList>
    </citation>
    <scope>NUCLEOTIDE SEQUENCE [LARGE SCALE GENOMIC DNA]</scope>
    <source>
        <strain evidence="3 4">DSM 21600</strain>
    </source>
</reference>
<dbReference type="EMBL" id="JAGGJU010000006">
    <property type="protein sequence ID" value="MBP1850958.1"/>
    <property type="molecule type" value="Genomic_DNA"/>
</dbReference>
<accession>A0ABS4DZ42</accession>
<dbReference type="Pfam" id="PF00990">
    <property type="entry name" value="GGDEF"/>
    <property type="match status" value="1"/>
</dbReference>
<proteinExistence type="predicted"/>
<evidence type="ECO:0000256" key="1">
    <source>
        <dbReference type="ARBA" id="ARBA00012528"/>
    </source>
</evidence>
<dbReference type="InterPro" id="IPR050469">
    <property type="entry name" value="Diguanylate_Cyclase"/>
</dbReference>
<organism evidence="3 4">
    <name type="scientific">Rhizobium halophytocola</name>
    <dbReference type="NCBI Taxonomy" id="735519"/>
    <lineage>
        <taxon>Bacteria</taxon>
        <taxon>Pseudomonadati</taxon>
        <taxon>Pseudomonadota</taxon>
        <taxon>Alphaproteobacteria</taxon>
        <taxon>Hyphomicrobiales</taxon>
        <taxon>Rhizobiaceae</taxon>
        <taxon>Rhizobium/Agrobacterium group</taxon>
        <taxon>Rhizobium</taxon>
    </lineage>
</organism>
<dbReference type="NCBIfam" id="TIGR00254">
    <property type="entry name" value="GGDEF"/>
    <property type="match status" value="1"/>
</dbReference>
<dbReference type="PROSITE" id="PS50887">
    <property type="entry name" value="GGDEF"/>
    <property type="match status" value="1"/>
</dbReference>